<dbReference type="EMBL" id="JAKOGI010000158">
    <property type="protein sequence ID" value="KAJ8441628.1"/>
    <property type="molecule type" value="Genomic_DNA"/>
</dbReference>
<evidence type="ECO:0000313" key="1">
    <source>
        <dbReference type="EMBL" id="KAJ8441628.1"/>
    </source>
</evidence>
<proteinExistence type="predicted"/>
<name>A0A9Q1QGI4_9CARY</name>
<accession>A0A9Q1QGI4</accession>
<organism evidence="1 2">
    <name type="scientific">Carnegiea gigantea</name>
    <dbReference type="NCBI Taxonomy" id="171969"/>
    <lineage>
        <taxon>Eukaryota</taxon>
        <taxon>Viridiplantae</taxon>
        <taxon>Streptophyta</taxon>
        <taxon>Embryophyta</taxon>
        <taxon>Tracheophyta</taxon>
        <taxon>Spermatophyta</taxon>
        <taxon>Magnoliopsida</taxon>
        <taxon>eudicotyledons</taxon>
        <taxon>Gunneridae</taxon>
        <taxon>Pentapetalae</taxon>
        <taxon>Caryophyllales</taxon>
        <taxon>Cactineae</taxon>
        <taxon>Cactaceae</taxon>
        <taxon>Cactoideae</taxon>
        <taxon>Echinocereeae</taxon>
        <taxon>Carnegiea</taxon>
    </lineage>
</organism>
<dbReference type="Proteomes" id="UP001153076">
    <property type="component" value="Unassembled WGS sequence"/>
</dbReference>
<reference evidence="1" key="1">
    <citation type="submission" date="2022-04" db="EMBL/GenBank/DDBJ databases">
        <title>Carnegiea gigantea Genome sequencing and assembly v2.</title>
        <authorList>
            <person name="Copetti D."/>
            <person name="Sanderson M.J."/>
            <person name="Burquez A."/>
            <person name="Wojciechowski M.F."/>
        </authorList>
    </citation>
    <scope>NUCLEOTIDE SEQUENCE</scope>
    <source>
        <strain evidence="1">SGP5-SGP5p</strain>
        <tissue evidence="1">Aerial part</tissue>
    </source>
</reference>
<comment type="caution">
    <text evidence="1">The sequence shown here is derived from an EMBL/GenBank/DDBJ whole genome shotgun (WGS) entry which is preliminary data.</text>
</comment>
<evidence type="ECO:0000313" key="2">
    <source>
        <dbReference type="Proteomes" id="UP001153076"/>
    </source>
</evidence>
<keyword evidence="2" id="KW-1185">Reference proteome</keyword>
<gene>
    <name evidence="1" type="ORF">Cgig2_025795</name>
</gene>
<sequence>MAPLEPKPPDPFIPCCLSCSSSQNLYLKSLELHGQIHRINYALKVAATRLALSQPSKLGLVIEVVHFHGVLGIQMLESGTFMPDAQMFGRSRFNQGSLEYHWLPVLPFGWCGKYSKRNRYVQILTWTRCLTFASVRGMWFVGTPNYIPKTFIQNAFGPRQIFSALYFHLAHKNSSSYCRKFMMLFGLNNYRRPLHLLSFVLFLKTADRIGVTSVVNQDKRMNCDSLTCYRHYPLGVANIMNPIIAGFECIPQIGMMLYSTLIWVCDFILGCHKRRLSDPLTSHENY</sequence>
<protein>
    <submittedName>
        <fullName evidence="1">Uncharacterized protein</fullName>
    </submittedName>
</protein>
<dbReference type="AlphaFoldDB" id="A0A9Q1QGI4"/>